<dbReference type="AlphaFoldDB" id="A0A3P6T582"/>
<dbReference type="EMBL" id="UYRV01015356">
    <property type="protein sequence ID" value="VDK60968.1"/>
    <property type="molecule type" value="Genomic_DNA"/>
</dbReference>
<accession>A0A3P6T582</accession>
<dbReference type="InterPro" id="IPR021109">
    <property type="entry name" value="Peptidase_aspartic_dom_sf"/>
</dbReference>
<organism evidence="2 3">
    <name type="scientific">Cylicostephanus goldi</name>
    <name type="common">Nematode worm</name>
    <dbReference type="NCBI Taxonomy" id="71465"/>
    <lineage>
        <taxon>Eukaryota</taxon>
        <taxon>Metazoa</taxon>
        <taxon>Ecdysozoa</taxon>
        <taxon>Nematoda</taxon>
        <taxon>Chromadorea</taxon>
        <taxon>Rhabditida</taxon>
        <taxon>Rhabditina</taxon>
        <taxon>Rhabditomorpha</taxon>
        <taxon>Strongyloidea</taxon>
        <taxon>Strongylidae</taxon>
        <taxon>Cylicostephanus</taxon>
    </lineage>
</organism>
<gene>
    <name evidence="2" type="ORF">CGOC_LOCUS5174</name>
</gene>
<reference evidence="2 3" key="1">
    <citation type="submission" date="2018-11" db="EMBL/GenBank/DDBJ databases">
        <authorList>
            <consortium name="Pathogen Informatics"/>
        </authorList>
    </citation>
    <scope>NUCLEOTIDE SEQUENCE [LARGE SCALE GENOMIC DNA]</scope>
</reference>
<evidence type="ECO:0000313" key="3">
    <source>
        <dbReference type="Proteomes" id="UP000271889"/>
    </source>
</evidence>
<dbReference type="SUPFAM" id="SSF50630">
    <property type="entry name" value="Acid proteases"/>
    <property type="match status" value="1"/>
</dbReference>
<evidence type="ECO:0000313" key="2">
    <source>
        <dbReference type="EMBL" id="VDK60968.1"/>
    </source>
</evidence>
<dbReference type="PROSITE" id="PS51767">
    <property type="entry name" value="PEPTIDASE_A1"/>
    <property type="match status" value="1"/>
</dbReference>
<sequence>MIEMLKNNELGFSLNDGPVSTNSTPLFYHFDQYYQFFKVGDPGYYAFALVSTHSSMLWFPHVNCSSYACEHSSKFDPIESNSLVLSNERFKSIDMAANATGILATDNVEVNFYFCCSQHRTLI</sequence>
<dbReference type="InterPro" id="IPR033121">
    <property type="entry name" value="PEPTIDASE_A1"/>
</dbReference>
<evidence type="ECO:0000259" key="1">
    <source>
        <dbReference type="PROSITE" id="PS51767"/>
    </source>
</evidence>
<feature type="domain" description="Peptidase A1" evidence="1">
    <location>
        <begin position="33"/>
        <end position="123"/>
    </location>
</feature>
<dbReference type="Pfam" id="PF00026">
    <property type="entry name" value="Asp"/>
    <property type="match status" value="1"/>
</dbReference>
<proteinExistence type="predicted"/>
<dbReference type="Proteomes" id="UP000271889">
    <property type="component" value="Unassembled WGS sequence"/>
</dbReference>
<protein>
    <recommendedName>
        <fullName evidence="1">Peptidase A1 domain-containing protein</fullName>
    </recommendedName>
</protein>
<dbReference type="OrthoDB" id="2747330at2759"/>
<keyword evidence="3" id="KW-1185">Reference proteome</keyword>
<dbReference type="Gene3D" id="2.40.70.10">
    <property type="entry name" value="Acid Proteases"/>
    <property type="match status" value="1"/>
</dbReference>
<name>A0A3P6T582_CYLGO</name>